<organism evidence="1 2">
    <name type="scientific">Fibrisoma limi BUZ 3</name>
    <dbReference type="NCBI Taxonomy" id="1185876"/>
    <lineage>
        <taxon>Bacteria</taxon>
        <taxon>Pseudomonadati</taxon>
        <taxon>Bacteroidota</taxon>
        <taxon>Cytophagia</taxon>
        <taxon>Cytophagales</taxon>
        <taxon>Spirosomataceae</taxon>
        <taxon>Fibrisoma</taxon>
    </lineage>
</organism>
<gene>
    <name evidence="1" type="ORF">BN8_00242</name>
</gene>
<dbReference type="EMBL" id="CAIT01000004">
    <property type="protein sequence ID" value="CCH51324.1"/>
    <property type="molecule type" value="Genomic_DNA"/>
</dbReference>
<evidence type="ECO:0000313" key="1">
    <source>
        <dbReference type="EMBL" id="CCH51324.1"/>
    </source>
</evidence>
<comment type="caution">
    <text evidence="1">The sequence shown here is derived from an EMBL/GenBank/DDBJ whole genome shotgun (WGS) entry which is preliminary data.</text>
</comment>
<protein>
    <submittedName>
        <fullName evidence="1">Uncharacterized protein</fullName>
    </submittedName>
</protein>
<dbReference type="Proteomes" id="UP000009309">
    <property type="component" value="Unassembled WGS sequence"/>
</dbReference>
<name>I2GBQ0_9BACT</name>
<dbReference type="AlphaFoldDB" id="I2GBQ0"/>
<reference evidence="1 2" key="1">
    <citation type="journal article" date="2012" name="J. Bacteriol.">
        <title>Genome Sequence of the Filamentous Bacterium Fibrisoma limi BUZ 3T.</title>
        <authorList>
            <person name="Filippini M."/>
            <person name="Qi W."/>
            <person name="Jaenicke S."/>
            <person name="Goesmann A."/>
            <person name="Smits T.H."/>
            <person name="Bagheri H.C."/>
        </authorList>
    </citation>
    <scope>NUCLEOTIDE SEQUENCE [LARGE SCALE GENOMIC DNA]</scope>
    <source>
        <strain evidence="2">BUZ 3T</strain>
    </source>
</reference>
<accession>I2GBQ0</accession>
<keyword evidence="2" id="KW-1185">Reference proteome</keyword>
<evidence type="ECO:0000313" key="2">
    <source>
        <dbReference type="Proteomes" id="UP000009309"/>
    </source>
</evidence>
<dbReference type="STRING" id="1185876.BN8_00242"/>
<sequence length="63" mass="7180">MALLVYWLSASYLPFAHRFRFHPLKSGFDAVLPTFQTAVQAPIQSTTQCPVVLSRNSIKHNNY</sequence>
<proteinExistence type="predicted"/>